<dbReference type="SUPFAM" id="SSF50182">
    <property type="entry name" value="Sm-like ribonucleoproteins"/>
    <property type="match status" value="1"/>
</dbReference>
<dbReference type="Gene3D" id="2.30.30.100">
    <property type="match status" value="1"/>
</dbReference>
<dbReference type="AlphaFoldDB" id="A0A2I7ZK01"/>
<evidence type="ECO:0000256" key="1">
    <source>
        <dbReference type="SAM" id="MobiDB-lite"/>
    </source>
</evidence>
<keyword evidence="2" id="KW-0614">Plasmid</keyword>
<accession>A0A2I7ZK01</accession>
<dbReference type="RefSeq" id="WP_048406267.1">
    <property type="nucleotide sequence ID" value="NZ_JARRUA010000024.1"/>
</dbReference>
<dbReference type="InterPro" id="IPR005001">
    <property type="entry name" value="Hfq"/>
</dbReference>
<feature type="region of interest" description="Disordered" evidence="1">
    <location>
        <begin position="1"/>
        <end position="21"/>
    </location>
</feature>
<evidence type="ECO:0008006" key="3">
    <source>
        <dbReference type="Google" id="ProtNLM"/>
    </source>
</evidence>
<name>A0A2I7ZK01_9BACI</name>
<geneLocation type="plasmid" evidence="2">
    <name>unnamed1</name>
</geneLocation>
<dbReference type="EMBL" id="MF996509">
    <property type="protein sequence ID" value="AUS92816.1"/>
    <property type="molecule type" value="Genomic_DNA"/>
</dbReference>
<organism evidence="2">
    <name type="scientific">Bacillus glycinifermentans</name>
    <dbReference type="NCBI Taxonomy" id="1664069"/>
    <lineage>
        <taxon>Bacteria</taxon>
        <taxon>Bacillati</taxon>
        <taxon>Bacillota</taxon>
        <taxon>Bacilli</taxon>
        <taxon>Bacillales</taxon>
        <taxon>Bacillaceae</taxon>
        <taxon>Bacillus</taxon>
    </lineage>
</organism>
<reference evidence="2" key="1">
    <citation type="submission" date="2017-09" db="EMBL/GenBank/DDBJ databases">
        <title>Sequences of three plasmids isolated from Bacillus glycinfermentans NCCP 15922.</title>
        <authorList>
            <person name="Yu W.-S."/>
            <person name="Do H.-N."/>
            <person name="Cheong H.-M."/>
            <person name="Hwang K.-J."/>
        </authorList>
    </citation>
    <scope>NUCLEOTIDE SEQUENCE</scope>
    <source>
        <strain evidence="2">KBN06P03352</strain>
        <plasmid evidence="2">unnamed1</plasmid>
    </source>
</reference>
<feature type="compositionally biased region" description="Basic and acidic residues" evidence="1">
    <location>
        <begin position="1"/>
        <end position="15"/>
    </location>
</feature>
<dbReference type="EMBL" id="MF996509">
    <property type="protein sequence ID" value="AUS92770.1"/>
    <property type="molecule type" value="Genomic_DNA"/>
</dbReference>
<proteinExistence type="predicted"/>
<sequence length="83" mass="9672">MATAERQAKQSEVKKKPSQHRVQNTYLQRHVGHTLVCLLNSKTKVKGKLLEYDTYTLLLETPEGEEFLVFKHHIELIKKIKAE</sequence>
<evidence type="ECO:0000313" key="2">
    <source>
        <dbReference type="EMBL" id="AUS92816.1"/>
    </source>
</evidence>
<dbReference type="InterPro" id="IPR010920">
    <property type="entry name" value="LSM_dom_sf"/>
</dbReference>
<dbReference type="Pfam" id="PF17209">
    <property type="entry name" value="Hfq"/>
    <property type="match status" value="1"/>
</dbReference>
<dbReference type="GO" id="GO:0006355">
    <property type="term" value="P:regulation of DNA-templated transcription"/>
    <property type="evidence" value="ECO:0007669"/>
    <property type="project" value="InterPro"/>
</dbReference>
<dbReference type="GO" id="GO:0003723">
    <property type="term" value="F:RNA binding"/>
    <property type="evidence" value="ECO:0007669"/>
    <property type="project" value="InterPro"/>
</dbReference>
<protein>
    <recommendedName>
        <fullName evidence="3">RNA chaperone Hfq</fullName>
    </recommendedName>
</protein>